<dbReference type="RefSeq" id="WP_264729014.1">
    <property type="nucleotide sequence ID" value="NZ_JAPDNR010000001.1"/>
</dbReference>
<dbReference type="GO" id="GO:0008168">
    <property type="term" value="F:methyltransferase activity"/>
    <property type="evidence" value="ECO:0007669"/>
    <property type="project" value="UniProtKB-KW"/>
</dbReference>
<dbReference type="GO" id="GO:0032259">
    <property type="term" value="P:methylation"/>
    <property type="evidence" value="ECO:0007669"/>
    <property type="project" value="UniProtKB-KW"/>
</dbReference>
<gene>
    <name evidence="5" type="ORF">OL497_06625</name>
</gene>
<dbReference type="Gene3D" id="3.40.50.150">
    <property type="entry name" value="Vaccinia Virus protein VP39"/>
    <property type="match status" value="1"/>
</dbReference>
<keyword evidence="3" id="KW-0949">S-adenosyl-L-methionine</keyword>
<dbReference type="SUPFAM" id="SSF53335">
    <property type="entry name" value="S-adenosyl-L-methionine-dependent methyltransferases"/>
    <property type="match status" value="1"/>
</dbReference>
<dbReference type="Pfam" id="PF13649">
    <property type="entry name" value="Methyltransf_25"/>
    <property type="match status" value="1"/>
</dbReference>
<evidence type="ECO:0000256" key="1">
    <source>
        <dbReference type="ARBA" id="ARBA00022603"/>
    </source>
</evidence>
<dbReference type="CDD" id="cd02440">
    <property type="entry name" value="AdoMet_MTases"/>
    <property type="match status" value="1"/>
</dbReference>
<reference evidence="5 6" key="1">
    <citation type="submission" date="2022-10" db="EMBL/GenBank/DDBJ databases">
        <title>Chitinophaga nivalis PC15 sp. nov., isolated from Pyeongchang county, South Korea.</title>
        <authorList>
            <person name="Trinh H.N."/>
        </authorList>
    </citation>
    <scope>NUCLEOTIDE SEQUENCE [LARGE SCALE GENOMIC DNA]</scope>
    <source>
        <strain evidence="5 6">PC14</strain>
    </source>
</reference>
<name>A0ABT3IHY0_9BACT</name>
<protein>
    <submittedName>
        <fullName evidence="5">Methyltransferase domain-containing protein</fullName>
    </submittedName>
</protein>
<evidence type="ECO:0000313" key="5">
    <source>
        <dbReference type="EMBL" id="MCW3483559.1"/>
    </source>
</evidence>
<feature type="domain" description="Methyltransferase" evidence="4">
    <location>
        <begin position="65"/>
        <end position="155"/>
    </location>
</feature>
<organism evidence="5 6">
    <name type="scientific">Chitinophaga nivalis</name>
    <dbReference type="NCBI Taxonomy" id="2991709"/>
    <lineage>
        <taxon>Bacteria</taxon>
        <taxon>Pseudomonadati</taxon>
        <taxon>Bacteroidota</taxon>
        <taxon>Chitinophagia</taxon>
        <taxon>Chitinophagales</taxon>
        <taxon>Chitinophagaceae</taxon>
        <taxon>Chitinophaga</taxon>
    </lineage>
</organism>
<dbReference type="PANTHER" id="PTHR43464:SF19">
    <property type="entry name" value="UBIQUINONE BIOSYNTHESIS O-METHYLTRANSFERASE, MITOCHONDRIAL"/>
    <property type="match status" value="1"/>
</dbReference>
<keyword evidence="1 5" id="KW-0489">Methyltransferase</keyword>
<accession>A0ABT3IHY0</accession>
<evidence type="ECO:0000256" key="3">
    <source>
        <dbReference type="ARBA" id="ARBA00022691"/>
    </source>
</evidence>
<keyword evidence="2" id="KW-0808">Transferase</keyword>
<dbReference type="Proteomes" id="UP001207742">
    <property type="component" value="Unassembled WGS sequence"/>
</dbReference>
<proteinExistence type="predicted"/>
<dbReference type="PANTHER" id="PTHR43464">
    <property type="entry name" value="METHYLTRANSFERASE"/>
    <property type="match status" value="1"/>
</dbReference>
<dbReference type="InterPro" id="IPR029063">
    <property type="entry name" value="SAM-dependent_MTases_sf"/>
</dbReference>
<evidence type="ECO:0000313" key="6">
    <source>
        <dbReference type="Proteomes" id="UP001207742"/>
    </source>
</evidence>
<evidence type="ECO:0000256" key="2">
    <source>
        <dbReference type="ARBA" id="ARBA00022679"/>
    </source>
</evidence>
<evidence type="ECO:0000259" key="4">
    <source>
        <dbReference type="Pfam" id="PF13649"/>
    </source>
</evidence>
<comment type="caution">
    <text evidence="5">The sequence shown here is derived from an EMBL/GenBank/DDBJ whole genome shotgun (WGS) entry which is preliminary data.</text>
</comment>
<dbReference type="EMBL" id="JAPDNS010000001">
    <property type="protein sequence ID" value="MCW3483559.1"/>
    <property type="molecule type" value="Genomic_DNA"/>
</dbReference>
<keyword evidence="6" id="KW-1185">Reference proteome</keyword>
<sequence length="237" mass="27261">MWKDTKNRSTATEIMDDFQMEGTELYKTLEKIAMINRTLGGNKITLEGVAILLKQLPPAQPVTLVDAGCGNGDLLRELWRYGRQHNRQLQLIGIDANAFTVQHAAELSAAYPGIQYHCMDITDPAFATWQYDIILCTLTLHHFSNEAIAQLLRIFRERAAVGIVINDLHRSKVAYYLFQLMGYVVRLNPMSRQDGAVSILRGFKKKELIRFSQALNIVHYSLQWRWAFRYQWVISNV</sequence>
<dbReference type="InterPro" id="IPR041698">
    <property type="entry name" value="Methyltransf_25"/>
</dbReference>